<comment type="caution">
    <text evidence="1">The sequence shown here is derived from an EMBL/GenBank/DDBJ whole genome shotgun (WGS) entry which is preliminary data.</text>
</comment>
<dbReference type="InterPro" id="IPR009097">
    <property type="entry name" value="Cyclic_Pdiesterase"/>
</dbReference>
<dbReference type="Gene3D" id="3.90.1140.10">
    <property type="entry name" value="Cyclic phosphodiesterase"/>
    <property type="match status" value="1"/>
</dbReference>
<dbReference type="InterPro" id="IPR050580">
    <property type="entry name" value="2H_phosphoesterase_YjcG-like"/>
</dbReference>
<dbReference type="PANTHER" id="PTHR40037:SF1">
    <property type="entry name" value="PHOSPHOESTERASE SAOUHSC_00951-RELATED"/>
    <property type="match status" value="1"/>
</dbReference>
<dbReference type="RefSeq" id="WP_203912809.1">
    <property type="nucleotide sequence ID" value="NZ_BONY01000061.1"/>
</dbReference>
<dbReference type="SUPFAM" id="SSF55144">
    <property type="entry name" value="LigT-like"/>
    <property type="match status" value="1"/>
</dbReference>
<gene>
    <name evidence="1" type="ORF">Rhe02_71400</name>
</gene>
<dbReference type="Proteomes" id="UP000612899">
    <property type="component" value="Unassembled WGS sequence"/>
</dbReference>
<organism evidence="1 2">
    <name type="scientific">Rhizocola hellebori</name>
    <dbReference type="NCBI Taxonomy" id="1392758"/>
    <lineage>
        <taxon>Bacteria</taxon>
        <taxon>Bacillati</taxon>
        <taxon>Actinomycetota</taxon>
        <taxon>Actinomycetes</taxon>
        <taxon>Micromonosporales</taxon>
        <taxon>Micromonosporaceae</taxon>
        <taxon>Rhizocola</taxon>
    </lineage>
</organism>
<protein>
    <submittedName>
        <fullName evidence="1">Phosphoesterase</fullName>
    </submittedName>
</protein>
<dbReference type="PANTHER" id="PTHR40037">
    <property type="entry name" value="PHOSPHOESTERASE YJCG-RELATED"/>
    <property type="match status" value="1"/>
</dbReference>
<sequence length="174" mass="19025">MERTIGVAIGVPQPWGAELDAHRASTGDPMAPLVPAHVTLLGPTALPISSKLDEEIDDLLEAAATGRDPFPIQLRGTGTFRPVSQVVFVALASGIVECEQLAEAVRFGPLRRELVHPYHPHVTVAHDVPAPAMDDIFQRLADYSATFEVDHFTRYEHSGDGRWRPIRSYKLGQG</sequence>
<evidence type="ECO:0000313" key="2">
    <source>
        <dbReference type="Proteomes" id="UP000612899"/>
    </source>
</evidence>
<keyword evidence="2" id="KW-1185">Reference proteome</keyword>
<reference evidence="1" key="1">
    <citation type="submission" date="2021-01" db="EMBL/GenBank/DDBJ databases">
        <title>Whole genome shotgun sequence of Rhizocola hellebori NBRC 109834.</title>
        <authorList>
            <person name="Komaki H."/>
            <person name="Tamura T."/>
        </authorList>
    </citation>
    <scope>NUCLEOTIDE SEQUENCE</scope>
    <source>
        <strain evidence="1">NBRC 109834</strain>
    </source>
</reference>
<dbReference type="Pfam" id="PF13563">
    <property type="entry name" value="2_5_RNA_ligase2"/>
    <property type="match status" value="1"/>
</dbReference>
<accession>A0A8J3VKI2</accession>
<evidence type="ECO:0000313" key="1">
    <source>
        <dbReference type="EMBL" id="GIH09073.1"/>
    </source>
</evidence>
<dbReference type="AlphaFoldDB" id="A0A8J3VKI2"/>
<proteinExistence type="predicted"/>
<name>A0A8J3VKI2_9ACTN</name>
<dbReference type="EMBL" id="BONY01000061">
    <property type="protein sequence ID" value="GIH09073.1"/>
    <property type="molecule type" value="Genomic_DNA"/>
</dbReference>